<dbReference type="Proteomes" id="UP000253426">
    <property type="component" value="Unassembled WGS sequence"/>
</dbReference>
<proteinExistence type="predicted"/>
<evidence type="ECO:0000259" key="2">
    <source>
        <dbReference type="Pfam" id="PF11924"/>
    </source>
</evidence>
<comment type="caution">
    <text evidence="3">The sequence shown here is derived from an EMBL/GenBank/DDBJ whole genome shotgun (WGS) entry which is preliminary data.</text>
</comment>
<accession>A0A366HBV4</accession>
<feature type="chain" id="PRO_5016704450" evidence="1">
    <location>
        <begin position="23"/>
        <end position="472"/>
    </location>
</feature>
<evidence type="ECO:0000313" key="4">
    <source>
        <dbReference type="Proteomes" id="UP000253426"/>
    </source>
</evidence>
<dbReference type="OrthoDB" id="245699at2"/>
<gene>
    <name evidence="3" type="ORF">DES53_109184</name>
</gene>
<sequence length="472" mass="50159">MKLPRTLLPSLASLVLASTSHAGTYAAPKAVEAAVAPAPDATSTVVGAALNTNDHMTEGSAFLLQPLWDNVGQHGTMGGSLFFAEPYFTWGEEGEFSGSLGLGFRHLFSNEPTSGGNRVTGLLAEGLFVGANVFTDYKRTEANADLWQLGIGVEAGVRYLEVRANYYLPLHDGETISRFDATEFTPTSVGGSPAIRATTRTIDIIEEPMEGWDAELALLIPGLDQYFDVRLIGGFYSFETNTSGRAVAYSSDVEGWKAGVEVRPVPAVVLAGMWYEDENLVEDNWMVSVRLEVPLGKPGSESFAPRRRHLQERLLEPVHRQNAAIQTGISFEPSKVKSTTVLTTAQQANRFLQDLKGWGAVYTGGNSATVVGPTSNNGGGSDQFNAGLIKTGTGATLTLNQSGAYIGGVRVGDTRTTTAGNVAVLANNATGQIYFNGQPFTQGGTWGPTGYTNPDGSFIPYPAGFTPPTTTP</sequence>
<dbReference type="InterPro" id="IPR024519">
    <property type="entry name" value="IAT_beta"/>
</dbReference>
<feature type="signal peptide" evidence="1">
    <location>
        <begin position="1"/>
        <end position="22"/>
    </location>
</feature>
<evidence type="ECO:0000313" key="3">
    <source>
        <dbReference type="EMBL" id="RBP39757.1"/>
    </source>
</evidence>
<keyword evidence="1" id="KW-0732">Signal</keyword>
<dbReference type="EMBL" id="QNRR01000009">
    <property type="protein sequence ID" value="RBP39757.1"/>
    <property type="molecule type" value="Genomic_DNA"/>
</dbReference>
<dbReference type="AlphaFoldDB" id="A0A366HBV4"/>
<reference evidence="3 4" key="1">
    <citation type="submission" date="2018-06" db="EMBL/GenBank/DDBJ databases">
        <title>Genomic Encyclopedia of Type Strains, Phase IV (KMG-IV): sequencing the most valuable type-strain genomes for metagenomic binning, comparative biology and taxonomic classification.</title>
        <authorList>
            <person name="Goeker M."/>
        </authorList>
    </citation>
    <scope>NUCLEOTIDE SEQUENCE [LARGE SCALE GENOMIC DNA]</scope>
    <source>
        <strain evidence="3 4">DSM 25532</strain>
    </source>
</reference>
<feature type="domain" description="Inverse autotransporter beta-domain" evidence="2">
    <location>
        <begin position="125"/>
        <end position="322"/>
    </location>
</feature>
<name>A0A366HBV4_9BACT</name>
<protein>
    <submittedName>
        <fullName evidence="3">Inverse autotransporter-like protein with beta domain</fullName>
    </submittedName>
</protein>
<keyword evidence="4" id="KW-1185">Reference proteome</keyword>
<dbReference type="Gene3D" id="2.40.160.160">
    <property type="entry name" value="Inverse autotransporter, beta-domain"/>
    <property type="match status" value="1"/>
</dbReference>
<organism evidence="3 4">
    <name type="scientific">Roseimicrobium gellanilyticum</name>
    <dbReference type="NCBI Taxonomy" id="748857"/>
    <lineage>
        <taxon>Bacteria</taxon>
        <taxon>Pseudomonadati</taxon>
        <taxon>Verrucomicrobiota</taxon>
        <taxon>Verrucomicrobiia</taxon>
        <taxon>Verrucomicrobiales</taxon>
        <taxon>Verrucomicrobiaceae</taxon>
        <taxon>Roseimicrobium</taxon>
    </lineage>
</organism>
<evidence type="ECO:0000256" key="1">
    <source>
        <dbReference type="SAM" id="SignalP"/>
    </source>
</evidence>
<dbReference type="RefSeq" id="WP_113960644.1">
    <property type="nucleotide sequence ID" value="NZ_QNRR01000009.1"/>
</dbReference>
<dbReference type="Pfam" id="PF11924">
    <property type="entry name" value="IAT_beta"/>
    <property type="match status" value="1"/>
</dbReference>
<dbReference type="InterPro" id="IPR038177">
    <property type="entry name" value="IAT_beta_sf"/>
</dbReference>